<dbReference type="RefSeq" id="WP_025801486.1">
    <property type="nucleotide sequence ID" value="NZ_CP009706.1"/>
</dbReference>
<feature type="transmembrane region" description="Helical" evidence="6">
    <location>
        <begin position="27"/>
        <end position="44"/>
    </location>
</feature>
<dbReference type="CDD" id="cd16015">
    <property type="entry name" value="LTA_synthase"/>
    <property type="match status" value="1"/>
</dbReference>
<comment type="subcellular location">
    <subcellularLocation>
        <location evidence="1">Cell membrane</location>
        <topology evidence="1">Multi-pass membrane protein</topology>
    </subcellularLocation>
</comment>
<name>A0A097QXG2_HAFAL</name>
<evidence type="ECO:0000256" key="6">
    <source>
        <dbReference type="SAM" id="Phobius"/>
    </source>
</evidence>
<keyword evidence="4 6" id="KW-1133">Transmembrane helix</keyword>
<dbReference type="InterPro" id="IPR000917">
    <property type="entry name" value="Sulfatase_N"/>
</dbReference>
<dbReference type="SUPFAM" id="SSF53649">
    <property type="entry name" value="Alkaline phosphatase-like"/>
    <property type="match status" value="1"/>
</dbReference>
<evidence type="ECO:0000256" key="2">
    <source>
        <dbReference type="ARBA" id="ARBA00022475"/>
    </source>
</evidence>
<dbReference type="Pfam" id="PF00884">
    <property type="entry name" value="Sulfatase"/>
    <property type="match status" value="1"/>
</dbReference>
<dbReference type="Proteomes" id="UP000029986">
    <property type="component" value="Chromosome"/>
</dbReference>
<feature type="transmembrane region" description="Helical" evidence="6">
    <location>
        <begin position="50"/>
        <end position="70"/>
    </location>
</feature>
<feature type="transmembrane region" description="Helical" evidence="6">
    <location>
        <begin position="157"/>
        <end position="178"/>
    </location>
</feature>
<gene>
    <name evidence="8" type="ORF">AT03_01350</name>
</gene>
<proteinExistence type="predicted"/>
<dbReference type="KEGG" id="hav:AT03_01350"/>
<evidence type="ECO:0000256" key="4">
    <source>
        <dbReference type="ARBA" id="ARBA00022989"/>
    </source>
</evidence>
<dbReference type="GO" id="GO:0005886">
    <property type="term" value="C:plasma membrane"/>
    <property type="evidence" value="ECO:0007669"/>
    <property type="project" value="UniProtKB-SubCell"/>
</dbReference>
<feature type="domain" description="Sulfatase N-terminal" evidence="7">
    <location>
        <begin position="236"/>
        <end position="477"/>
    </location>
</feature>
<evidence type="ECO:0000313" key="8">
    <source>
        <dbReference type="EMBL" id="AIU71176.1"/>
    </source>
</evidence>
<evidence type="ECO:0000313" key="9">
    <source>
        <dbReference type="Proteomes" id="UP000029986"/>
    </source>
</evidence>
<evidence type="ECO:0000259" key="7">
    <source>
        <dbReference type="Pfam" id="PF00884"/>
    </source>
</evidence>
<reference evidence="8 9" key="1">
    <citation type="journal article" date="2014" name="Gut Pathog.">
        <title>Gene clusters of Hafnia alvei strain FB1 important in survival and pathogenesis: a draft genome perspective.</title>
        <authorList>
            <person name="Tan J.Y."/>
            <person name="Yin W.F."/>
            <person name="Chan K.G."/>
        </authorList>
    </citation>
    <scope>NUCLEOTIDE SEQUENCE [LARGE SCALE GENOMIC DNA]</scope>
    <source>
        <strain evidence="8 9">FB1</strain>
    </source>
</reference>
<dbReference type="eggNOG" id="COG1368">
    <property type="taxonomic scope" value="Bacteria"/>
</dbReference>
<dbReference type="EMBL" id="CP009706">
    <property type="protein sequence ID" value="AIU71176.1"/>
    <property type="molecule type" value="Genomic_DNA"/>
</dbReference>
<keyword evidence="9" id="KW-1185">Reference proteome</keyword>
<feature type="transmembrane region" description="Helical" evidence="6">
    <location>
        <begin position="75"/>
        <end position="94"/>
    </location>
</feature>
<protein>
    <submittedName>
        <fullName evidence="8">Phosphoethanolamine transferase</fullName>
    </submittedName>
</protein>
<dbReference type="OrthoDB" id="5363296at2"/>
<dbReference type="HOGENOM" id="CLU_036702_0_0_6"/>
<keyword evidence="2" id="KW-1003">Cell membrane</keyword>
<dbReference type="InterPro" id="IPR050448">
    <property type="entry name" value="OpgB/LTA_synthase_biosynth"/>
</dbReference>
<organism evidence="8 9">
    <name type="scientific">Hafnia alvei FB1</name>
    <dbReference type="NCBI Taxonomy" id="1453496"/>
    <lineage>
        <taxon>Bacteria</taxon>
        <taxon>Pseudomonadati</taxon>
        <taxon>Pseudomonadota</taxon>
        <taxon>Gammaproteobacteria</taxon>
        <taxon>Enterobacterales</taxon>
        <taxon>Hafniaceae</taxon>
        <taxon>Hafnia</taxon>
    </lineage>
</organism>
<dbReference type="PANTHER" id="PTHR47371">
    <property type="entry name" value="LIPOTEICHOIC ACID SYNTHASE"/>
    <property type="match status" value="1"/>
</dbReference>
<dbReference type="Gene3D" id="3.40.720.10">
    <property type="entry name" value="Alkaline Phosphatase, subunit A"/>
    <property type="match status" value="1"/>
</dbReference>
<feature type="transmembrane region" description="Helical" evidence="6">
    <location>
        <begin position="123"/>
        <end position="145"/>
    </location>
</feature>
<dbReference type="PANTHER" id="PTHR47371:SF3">
    <property type="entry name" value="PHOSPHOGLYCEROL TRANSFERASE I"/>
    <property type="match status" value="1"/>
</dbReference>
<evidence type="ECO:0000256" key="1">
    <source>
        <dbReference type="ARBA" id="ARBA00004651"/>
    </source>
</evidence>
<evidence type="ECO:0000256" key="5">
    <source>
        <dbReference type="ARBA" id="ARBA00023136"/>
    </source>
</evidence>
<dbReference type="InterPro" id="IPR017850">
    <property type="entry name" value="Alkaline_phosphatase_core_sf"/>
</dbReference>
<evidence type="ECO:0000256" key="3">
    <source>
        <dbReference type="ARBA" id="ARBA00022692"/>
    </source>
</evidence>
<accession>A0A097QXG2</accession>
<dbReference type="GO" id="GO:0016740">
    <property type="term" value="F:transferase activity"/>
    <property type="evidence" value="ECO:0007669"/>
    <property type="project" value="UniProtKB-KW"/>
</dbReference>
<dbReference type="PATRIC" id="fig|1453496.5.peg.279"/>
<keyword evidence="3 6" id="KW-0812">Transmembrane</keyword>
<dbReference type="AlphaFoldDB" id="A0A097QXG2"/>
<sequence>MGQFRSPASSQQSKSSTLNHFKQSPKTWSYSLLLVIVAIVILGGNTPSAVYPAVAAFSAFIFTVGFFYLLSGRTLFALSISSLLVIVLQFINQLKVHYYKDHLMFPDIYLAADPSNTATLLHYPSAGLAIFGLLVWIVATVVVTWRAAQRKTNGRVWWSGAGMIVVGGALVALCVTQYQHVWATTLPGGTGVVSNLVMSASEVGYEPPTFSGETAEYFKQRAAALNLHAASNSQHPDIIVLLQESTVDPRLYSVPDPKMMPSLTMFEHGGNVKAHTPMRVQTFGGGTWLSEFALLTGLRSDDFGAMKNSVFYSAVDHVNDSLFKQMKNNGYYTIVLTPFNKSAYNAGHAYHEMGIDQILQPQELGYPGKLEDNLWHISTADMLKYVKQIMSKKIDKPLFIYALTMYEHGPYDEKHSDDYHLASYVKNSGSAGEFSHYVEKIKTSDTALADFFHFVDTRQKPTIFMHFGDHQPAIDWANGYTTTLSDPMHLTQFSLRDNTGSPAVSDLGRMTDIAFLGGMVLEHANLNVSPFYRANIEMRHLCKGELNDCADQKLVESYKHYIYDELHAASAHSNP</sequence>
<keyword evidence="5 6" id="KW-0472">Membrane</keyword>
<keyword evidence="8" id="KW-0808">Transferase</keyword>